<feature type="region of interest" description="Disordered" evidence="1">
    <location>
        <begin position="47"/>
        <end position="67"/>
    </location>
</feature>
<keyword evidence="4" id="KW-1185">Reference proteome</keyword>
<reference evidence="3 4" key="1">
    <citation type="journal article" date="2014" name="FEMS Microbiol. Lett.">
        <title>Draft genome sequences of three Holospora species (Holospora obtusa, Holospora undulata, and Holospora elegans), endonuclear symbiotic bacteria of the ciliate Paramecium caudatum.</title>
        <authorList>
            <person name="Dohra H."/>
            <person name="Tanaka K."/>
            <person name="Suzuki T."/>
            <person name="Fujishima M."/>
            <person name="Suzuki H."/>
        </authorList>
    </citation>
    <scope>NUCLEOTIDE SEQUENCE [LARGE SCALE GENOMIC DNA]</scope>
    <source>
        <strain evidence="3 4">F1</strain>
    </source>
</reference>
<evidence type="ECO:0000313" key="4">
    <source>
        <dbReference type="Proteomes" id="UP000019112"/>
    </source>
</evidence>
<dbReference type="Proteomes" id="UP000019112">
    <property type="component" value="Unassembled WGS sequence"/>
</dbReference>
<feature type="chain" id="PRO_5004884093" evidence="2">
    <location>
        <begin position="27"/>
        <end position="97"/>
    </location>
</feature>
<evidence type="ECO:0000256" key="1">
    <source>
        <dbReference type="SAM" id="MobiDB-lite"/>
    </source>
</evidence>
<proteinExistence type="predicted"/>
<sequence>MRHKLFQKIRWTVEWFVLCMSVPCFATLPDITLPPLASSPAPAFEVGKSPSIEASENPEKKTKLVDPPMPKNLIEKYYATAFADYFGPSPWVFSSTP</sequence>
<protein>
    <submittedName>
        <fullName evidence="3">Uncharacterized protein</fullName>
    </submittedName>
</protein>
<accession>W6TFB1</accession>
<evidence type="ECO:0000313" key="3">
    <source>
        <dbReference type="EMBL" id="ETZ07674.1"/>
    </source>
</evidence>
<organism evidence="3 4">
    <name type="scientific">Holospora obtusa F1</name>
    <dbReference type="NCBI Taxonomy" id="1399147"/>
    <lineage>
        <taxon>Bacteria</taxon>
        <taxon>Pseudomonadati</taxon>
        <taxon>Pseudomonadota</taxon>
        <taxon>Alphaproteobacteria</taxon>
        <taxon>Holosporales</taxon>
        <taxon>Holosporaceae</taxon>
        <taxon>Holospora</taxon>
    </lineage>
</organism>
<comment type="caution">
    <text evidence="3">The sequence shown here is derived from an EMBL/GenBank/DDBJ whole genome shotgun (WGS) entry which is preliminary data.</text>
</comment>
<dbReference type="EMBL" id="AWTR02000016">
    <property type="protein sequence ID" value="ETZ07674.1"/>
    <property type="molecule type" value="Genomic_DNA"/>
</dbReference>
<name>W6TFB1_HOLOB</name>
<feature type="signal peptide" evidence="2">
    <location>
        <begin position="1"/>
        <end position="26"/>
    </location>
</feature>
<evidence type="ECO:0000256" key="2">
    <source>
        <dbReference type="SAM" id="SignalP"/>
    </source>
</evidence>
<gene>
    <name evidence="3" type="ORF">P618_200143</name>
</gene>
<keyword evidence="2" id="KW-0732">Signal</keyword>
<dbReference type="AlphaFoldDB" id="W6TFB1"/>